<dbReference type="SUPFAM" id="SSF50156">
    <property type="entry name" value="PDZ domain-like"/>
    <property type="match status" value="5"/>
</dbReference>
<dbReference type="SMART" id="SM00228">
    <property type="entry name" value="PDZ"/>
    <property type="match status" value="5"/>
</dbReference>
<dbReference type="PROSITE" id="PS50052">
    <property type="entry name" value="GUANYLATE_KINASE_2"/>
    <property type="match status" value="1"/>
</dbReference>
<dbReference type="GO" id="GO:0016020">
    <property type="term" value="C:membrane"/>
    <property type="evidence" value="ECO:0007669"/>
    <property type="project" value="UniProtKB-SubCell"/>
</dbReference>
<dbReference type="Gene3D" id="2.20.70.10">
    <property type="match status" value="2"/>
</dbReference>
<feature type="region of interest" description="Disordered" evidence="4">
    <location>
        <begin position="412"/>
        <end position="434"/>
    </location>
</feature>
<feature type="compositionally biased region" description="Polar residues" evidence="4">
    <location>
        <begin position="729"/>
        <end position="738"/>
    </location>
</feature>
<dbReference type="Pfam" id="PF00595">
    <property type="entry name" value="PDZ"/>
    <property type="match status" value="5"/>
</dbReference>
<feature type="compositionally biased region" description="Low complexity" evidence="4">
    <location>
        <begin position="1201"/>
        <end position="1216"/>
    </location>
</feature>
<dbReference type="CDD" id="cd06732">
    <property type="entry name" value="PDZ2_MAGI-1_3-like"/>
    <property type="match status" value="1"/>
</dbReference>
<feature type="domain" description="WW" evidence="5">
    <location>
        <begin position="367"/>
        <end position="400"/>
    </location>
</feature>
<dbReference type="EMBL" id="HACA01000224">
    <property type="protein sequence ID" value="CDW17585.1"/>
    <property type="molecule type" value="Transcribed_RNA"/>
</dbReference>
<dbReference type="InterPro" id="IPR020590">
    <property type="entry name" value="Guanylate_kinase_CS"/>
</dbReference>
<dbReference type="GO" id="GO:0005737">
    <property type="term" value="C:cytoplasm"/>
    <property type="evidence" value="ECO:0007669"/>
    <property type="project" value="TreeGrafter"/>
</dbReference>
<dbReference type="GO" id="GO:0007165">
    <property type="term" value="P:signal transduction"/>
    <property type="evidence" value="ECO:0007669"/>
    <property type="project" value="TreeGrafter"/>
</dbReference>
<dbReference type="GO" id="GO:0016301">
    <property type="term" value="F:kinase activity"/>
    <property type="evidence" value="ECO:0007669"/>
    <property type="project" value="UniProtKB-KW"/>
</dbReference>
<dbReference type="CDD" id="cd06734">
    <property type="entry name" value="PDZ4_MAGI-1_3-like"/>
    <property type="match status" value="1"/>
</dbReference>
<keyword evidence="3" id="KW-0472">Membrane</keyword>
<keyword evidence="8" id="KW-0808">Transferase</keyword>
<dbReference type="SUPFAM" id="SSF51045">
    <property type="entry name" value="WW domain"/>
    <property type="match status" value="2"/>
</dbReference>
<evidence type="ECO:0000259" key="7">
    <source>
        <dbReference type="PROSITE" id="PS50106"/>
    </source>
</evidence>
<feature type="region of interest" description="Disordered" evidence="4">
    <location>
        <begin position="1129"/>
        <end position="1173"/>
    </location>
</feature>
<dbReference type="InterPro" id="IPR001202">
    <property type="entry name" value="WW_dom"/>
</dbReference>
<feature type="domain" description="PDZ" evidence="7">
    <location>
        <begin position="622"/>
        <end position="685"/>
    </location>
</feature>
<dbReference type="FunFam" id="2.30.42.10:FF:000232">
    <property type="entry name" value="Uncharacterized protein, isoform A"/>
    <property type="match status" value="1"/>
</dbReference>
<evidence type="ECO:0000259" key="5">
    <source>
        <dbReference type="PROSITE" id="PS50020"/>
    </source>
</evidence>
<evidence type="ECO:0000256" key="4">
    <source>
        <dbReference type="SAM" id="MobiDB-lite"/>
    </source>
</evidence>
<feature type="domain" description="PDZ" evidence="7">
    <location>
        <begin position="1255"/>
        <end position="1338"/>
    </location>
</feature>
<dbReference type="Pfam" id="PF00397">
    <property type="entry name" value="WW"/>
    <property type="match status" value="1"/>
</dbReference>
<feature type="domain" description="Guanylate kinase-like" evidence="6">
    <location>
        <begin position="151"/>
        <end position="244"/>
    </location>
</feature>
<dbReference type="SUPFAM" id="SSF52540">
    <property type="entry name" value="P-loop containing nucleoside triphosphate hydrolases"/>
    <property type="match status" value="1"/>
</dbReference>
<feature type="compositionally biased region" description="Polar residues" evidence="4">
    <location>
        <begin position="1359"/>
        <end position="1383"/>
    </location>
</feature>
<dbReference type="InterPro" id="IPR008144">
    <property type="entry name" value="Guanylate_kin-like_dom"/>
</dbReference>
<feature type="region of interest" description="Disordered" evidence="4">
    <location>
        <begin position="1186"/>
        <end position="1218"/>
    </location>
</feature>
<feature type="domain" description="PDZ" evidence="7">
    <location>
        <begin position="1046"/>
        <end position="1124"/>
    </location>
</feature>
<evidence type="ECO:0000256" key="2">
    <source>
        <dbReference type="ARBA" id="ARBA00022737"/>
    </source>
</evidence>
<dbReference type="InterPro" id="IPR036020">
    <property type="entry name" value="WW_dom_sf"/>
</dbReference>
<dbReference type="InterPro" id="IPR036034">
    <property type="entry name" value="PDZ_sf"/>
</dbReference>
<dbReference type="Gene3D" id="3.30.63.10">
    <property type="entry name" value="Guanylate Kinase phosphate binding domain"/>
    <property type="match status" value="1"/>
</dbReference>
<keyword evidence="2" id="KW-0677">Repeat</keyword>
<feature type="domain" description="PDZ" evidence="7">
    <location>
        <begin position="946"/>
        <end position="1028"/>
    </location>
</feature>
<dbReference type="OrthoDB" id="66881at2759"/>
<feature type="domain" description="WW" evidence="5">
    <location>
        <begin position="320"/>
        <end position="353"/>
    </location>
</feature>
<dbReference type="FunFam" id="2.30.42.10:FF:000005">
    <property type="entry name" value="Membrane associated guanylate kinase, WW and PDZ domain containing 1"/>
    <property type="match status" value="1"/>
</dbReference>
<reference evidence="8" key="1">
    <citation type="submission" date="2014-05" db="EMBL/GenBank/DDBJ databases">
        <authorList>
            <person name="Chronopoulou M."/>
        </authorList>
    </citation>
    <scope>NUCLEOTIDE SEQUENCE</scope>
    <source>
        <tissue evidence="8">Whole organism</tissue>
    </source>
</reference>
<dbReference type="PROSITE" id="PS50106">
    <property type="entry name" value="PDZ"/>
    <property type="match status" value="5"/>
</dbReference>
<organism evidence="8">
    <name type="scientific">Lepeophtheirus salmonis</name>
    <name type="common">Salmon louse</name>
    <name type="synonym">Caligus salmonis</name>
    <dbReference type="NCBI Taxonomy" id="72036"/>
    <lineage>
        <taxon>Eukaryota</taxon>
        <taxon>Metazoa</taxon>
        <taxon>Ecdysozoa</taxon>
        <taxon>Arthropoda</taxon>
        <taxon>Crustacea</taxon>
        <taxon>Multicrustacea</taxon>
        <taxon>Hexanauplia</taxon>
        <taxon>Copepoda</taxon>
        <taxon>Siphonostomatoida</taxon>
        <taxon>Caligidae</taxon>
        <taxon>Lepeophtheirus</taxon>
    </lineage>
</organism>
<dbReference type="FunFam" id="3.30.63.10:FF:000002">
    <property type="entry name" value="Guanylate kinase 1"/>
    <property type="match status" value="1"/>
</dbReference>
<dbReference type="InterPro" id="IPR008145">
    <property type="entry name" value="GK/Ca_channel_bsu"/>
</dbReference>
<evidence type="ECO:0000313" key="8">
    <source>
        <dbReference type="EMBL" id="CDW17585.1"/>
    </source>
</evidence>
<feature type="region of interest" description="Disordered" evidence="4">
    <location>
        <begin position="236"/>
        <end position="328"/>
    </location>
</feature>
<dbReference type="PROSITE" id="PS50020">
    <property type="entry name" value="WW_DOMAIN_2"/>
    <property type="match status" value="2"/>
</dbReference>
<dbReference type="FunFam" id="2.20.70.10:FF:000001">
    <property type="entry name" value="Membrane-associated guanylate kinase, WW and PDZ domain-containing protein 1"/>
    <property type="match status" value="1"/>
</dbReference>
<feature type="compositionally biased region" description="Low complexity" evidence="4">
    <location>
        <begin position="250"/>
        <end position="268"/>
    </location>
</feature>
<evidence type="ECO:0000256" key="3">
    <source>
        <dbReference type="ARBA" id="ARBA00023136"/>
    </source>
</evidence>
<dbReference type="FunFam" id="2.30.42.10:FF:000144">
    <property type="entry name" value="Membrane associated guanylate kinase, WW and PDZ domain containing 2"/>
    <property type="match status" value="1"/>
</dbReference>
<dbReference type="InterPro" id="IPR027417">
    <property type="entry name" value="P-loop_NTPase"/>
</dbReference>
<feature type="compositionally biased region" description="Low complexity" evidence="4">
    <location>
        <begin position="1434"/>
        <end position="1450"/>
    </location>
</feature>
<dbReference type="PROSITE" id="PS00856">
    <property type="entry name" value="GUANYLATE_KINASE_1"/>
    <property type="match status" value="1"/>
</dbReference>
<comment type="subcellular location">
    <subcellularLocation>
        <location evidence="1">Membrane</location>
        <topology evidence="1">Peripheral membrane protein</topology>
    </subcellularLocation>
</comment>
<dbReference type="Pfam" id="PF00625">
    <property type="entry name" value="Guanylate_kin"/>
    <property type="match status" value="1"/>
</dbReference>
<feature type="compositionally biased region" description="Low complexity" evidence="4">
    <location>
        <begin position="1131"/>
        <end position="1145"/>
    </location>
</feature>
<dbReference type="Gene3D" id="2.30.42.10">
    <property type="match status" value="5"/>
</dbReference>
<feature type="compositionally biased region" description="Polar residues" evidence="4">
    <location>
        <begin position="1146"/>
        <end position="1173"/>
    </location>
</feature>
<dbReference type="CDD" id="cd06731">
    <property type="entry name" value="PDZ1_MAGI-1_3-like"/>
    <property type="match status" value="1"/>
</dbReference>
<dbReference type="SMART" id="SM00456">
    <property type="entry name" value="WW"/>
    <property type="match status" value="2"/>
</dbReference>
<dbReference type="PROSITE" id="PS01159">
    <property type="entry name" value="WW_DOMAIN_1"/>
    <property type="match status" value="1"/>
</dbReference>
<feature type="compositionally biased region" description="Low complexity" evidence="4">
    <location>
        <begin position="871"/>
        <end position="890"/>
    </location>
</feature>
<feature type="compositionally biased region" description="Basic and acidic residues" evidence="4">
    <location>
        <begin position="295"/>
        <end position="316"/>
    </location>
</feature>
<dbReference type="PANTHER" id="PTHR10316">
    <property type="entry name" value="MEMBRANE ASSOCIATED GUANYLATE KINASE-RELATED"/>
    <property type="match status" value="1"/>
</dbReference>
<dbReference type="CDD" id="cd06735">
    <property type="entry name" value="PDZ5_MAGI-1_3-like"/>
    <property type="match status" value="1"/>
</dbReference>
<feature type="compositionally biased region" description="Polar residues" evidence="4">
    <location>
        <begin position="1394"/>
        <end position="1407"/>
    </location>
</feature>
<dbReference type="CDD" id="cd00201">
    <property type="entry name" value="WW"/>
    <property type="match status" value="2"/>
</dbReference>
<keyword evidence="8" id="KW-0418">Kinase</keyword>
<dbReference type="InterPro" id="IPR001478">
    <property type="entry name" value="PDZ"/>
</dbReference>
<dbReference type="CDD" id="cd06733">
    <property type="entry name" value="PDZ3_MAGI-1_3-like"/>
    <property type="match status" value="1"/>
</dbReference>
<sequence length="1450" mass="160030">MNDVRHRHSFANKDQKGLFLCCVCHERNTVYSYEVVYRSSSGHPNGTGQSLLHTLSEPNLQALCLTHQGEGGGTGTAGDSEREELLLRCDSERDVGCNIDNDDHQYYNYPLRHPRHGHLKWPLFDFSTTTLPPLSSASYPDYPIHIPTTTLKRIKKVTTKGAIAADLRHYLNTRFPKGGVDHDLQNTIRENLYLRTVPVTTRTPRPGEKNGVDYTFLSKEEFIALEKSGELLESGIFDGNHYGTPRPKDSGGNSPHSRGSSSNDSSTSAPKLFPGAHPSSEGKRKRNRSNVEAMSAKHDTSHHSESNKRDQEHEPQDPLGPLPPHWEKAYTEKGEPYFIDHLSGTSHWLDPRLSRIQKKRPEDCSEDELPFGWERIDDPHYGTYYIDHVNRRTQYENPVLVARAVNQSADAIASPNDGTSLPIPPGPGTFPRTKKTQSAFFTRDPNQLRGERIRTQLVKSARGLGFTIVGGDDNVEEFLQIKSVVPNGPAWLDGGLKTGDVLVYVNSTCVLGFTHHDMVTMFQSISTGDIVQLEICRGYPLPFDPDDPNTEIVTTVAVTSPEQGEWAQELEQLQQRQADVQSMPDLSGTSGIANIAPRPGSADLLGDIYPSSKGGSNSDSMSVQITKGGMGFGFTIADSAYGQKVKKILDRARCKNLNEGDVLIEINDINVRNMTHSEVVQVLKNCSRGQEATITVQRGLLSSKESSPSKNKYKKDSFKPKSGFLFRSKTPTAELYSTQEKEKVPNRPKTPLVDTRHMASRSKTPTAAFNEPFSRNDFTRASMGGVSAANNSISTQLGERMDAALRLDNSDNYSRAHSPGRELDTNYGSYSGQHTRGDYQYHHSLLPQENNTTTYGQSEYGGGPYSPSKVGSNDNGNFNGYNNNNPTSSGYDPSYGYTRRTGPPLTGSLPRGRKESTSFEHSEPLPGNLTRWPRPERRATDMLEIAVTLHRQDSGFGFRIVGGTEEGSQVSIGHIVPGGAADLDGRLFSGDEIVAVDNNSVLNSSHHQVVGLMGTAAQNGKVTLTIRRRIYQQDGNGRATETYPYDVAVDRRENEGFGFVIISSVSRSGSTIGRIIPGSPAERCGRLHIGDRILAVNHVDINYMHHGEIVNLIKDSGYSVVLTVGPPIDETSSTTSASHRSSTSSMVTAQATPTVLPPTDSTGSTASVSSNVDPRSVIAGYTYNPYQQQQQQPPPPPPPQQQQQQPPYSPPQQSSQMELYDNSYQTQSQNELVYSYQDQQDQELNRLELDDQYYAVELRRGSRGFGFSIRGGREFQCMPLFVLRIAMDGPAASDGRLRVGDQIIEINGNNTKNMTHSEAIELIKSGGGVVRLLVRRGKMPPAALMEQLSPMAPTPVPSIMSSQQSNALNRPMSAMSQPTTNLGHYSLQQQQQLPTTHPNGNLHNYDNYNYLPNGHLLNGPVSQSSPRDQLYGWQQQQQQQISSLHQQHQS</sequence>
<dbReference type="SMART" id="SM00072">
    <property type="entry name" value="GuKc"/>
    <property type="match status" value="1"/>
</dbReference>
<feature type="region of interest" description="Disordered" evidence="4">
    <location>
        <begin position="729"/>
        <end position="762"/>
    </location>
</feature>
<name>A0A0K2SVR2_LEPSM</name>
<dbReference type="PANTHER" id="PTHR10316:SF40">
    <property type="entry name" value="LD27118P"/>
    <property type="match status" value="1"/>
</dbReference>
<evidence type="ECO:0000256" key="1">
    <source>
        <dbReference type="ARBA" id="ARBA00004170"/>
    </source>
</evidence>
<accession>A0A0K2SVR2</accession>
<proteinExistence type="predicted"/>
<feature type="compositionally biased region" description="Basic and acidic residues" evidence="4">
    <location>
        <begin position="912"/>
        <end position="923"/>
    </location>
</feature>
<protein>
    <submittedName>
        <fullName evidence="8">Membraneassociated guanylate kinase, WW and PDZ domaincontaining protein 1like [Bombus impatiens]</fullName>
    </submittedName>
</protein>
<feature type="region of interest" description="Disordered" evidence="4">
    <location>
        <begin position="1358"/>
        <end position="1450"/>
    </location>
</feature>
<evidence type="ECO:0000259" key="6">
    <source>
        <dbReference type="PROSITE" id="PS50052"/>
    </source>
</evidence>
<feature type="domain" description="PDZ" evidence="7">
    <location>
        <begin position="454"/>
        <end position="524"/>
    </location>
</feature>
<feature type="region of interest" description="Disordered" evidence="4">
    <location>
        <begin position="849"/>
        <end position="933"/>
    </location>
</feature>